<feature type="chain" id="PRO_5039342869" description="Lipoprotein" evidence="2">
    <location>
        <begin position="25"/>
        <end position="236"/>
    </location>
</feature>
<reference evidence="3 4" key="1">
    <citation type="submission" date="2020-07" db="EMBL/GenBank/DDBJ databases">
        <title>Sequencing the genomes of 1000 actinobacteria strains.</title>
        <authorList>
            <person name="Klenk H.-P."/>
        </authorList>
    </citation>
    <scope>NUCLEOTIDE SEQUENCE [LARGE SCALE GENOMIC DNA]</scope>
    <source>
        <strain evidence="3 4">DSM 23819</strain>
    </source>
</reference>
<dbReference type="EMBL" id="JACCAA010000001">
    <property type="protein sequence ID" value="NYG60475.1"/>
    <property type="molecule type" value="Genomic_DNA"/>
</dbReference>
<organism evidence="3 4">
    <name type="scientific">Nocardioides daedukensis</name>
    <dbReference type="NCBI Taxonomy" id="634462"/>
    <lineage>
        <taxon>Bacteria</taxon>
        <taxon>Bacillati</taxon>
        <taxon>Actinomycetota</taxon>
        <taxon>Actinomycetes</taxon>
        <taxon>Propionibacteriales</taxon>
        <taxon>Nocardioidaceae</taxon>
        <taxon>Nocardioides</taxon>
    </lineage>
</organism>
<keyword evidence="4" id="KW-1185">Reference proteome</keyword>
<dbReference type="PROSITE" id="PS51257">
    <property type="entry name" value="PROKAR_LIPOPROTEIN"/>
    <property type="match status" value="1"/>
</dbReference>
<feature type="compositionally biased region" description="Polar residues" evidence="1">
    <location>
        <begin position="40"/>
        <end position="55"/>
    </location>
</feature>
<sequence length="236" mass="24870">MSRPPRRASAVALVAALIALSGCGADVSKPEASMGASADPDQSSETSEPQDSSTWLPDLDALNKSVPSNPGPAGAAEAGSSIRGKEVSGTDYSWTAPPGWTDISADLAREDMAADTAMAGPEVDGVRENLTVTVLEDKTLNAYENNAHADLGYLSDDIVIGDRVRIDALTAAHARAEANTGRADFIFDQYAVLHDGTMYALSFTISAERSLSERQGLITQVLASWQWNTADVQGDR</sequence>
<evidence type="ECO:0000256" key="2">
    <source>
        <dbReference type="SAM" id="SignalP"/>
    </source>
</evidence>
<evidence type="ECO:0008006" key="5">
    <source>
        <dbReference type="Google" id="ProtNLM"/>
    </source>
</evidence>
<proteinExistence type="predicted"/>
<feature type="signal peptide" evidence="2">
    <location>
        <begin position="1"/>
        <end position="24"/>
    </location>
</feature>
<dbReference type="AlphaFoldDB" id="A0A7Y9S229"/>
<evidence type="ECO:0000313" key="3">
    <source>
        <dbReference type="EMBL" id="NYG60475.1"/>
    </source>
</evidence>
<gene>
    <name evidence="3" type="ORF">BJ980_003398</name>
</gene>
<protein>
    <recommendedName>
        <fullName evidence="5">Lipoprotein</fullName>
    </recommendedName>
</protein>
<comment type="caution">
    <text evidence="3">The sequence shown here is derived from an EMBL/GenBank/DDBJ whole genome shotgun (WGS) entry which is preliminary data.</text>
</comment>
<feature type="region of interest" description="Disordered" evidence="1">
    <location>
        <begin position="28"/>
        <end position="95"/>
    </location>
</feature>
<accession>A0A7Y9S229</accession>
<dbReference type="Proteomes" id="UP000540656">
    <property type="component" value="Unassembled WGS sequence"/>
</dbReference>
<dbReference type="RefSeq" id="WP_179503401.1">
    <property type="nucleotide sequence ID" value="NZ_JACCAA010000001.1"/>
</dbReference>
<evidence type="ECO:0000256" key="1">
    <source>
        <dbReference type="SAM" id="MobiDB-lite"/>
    </source>
</evidence>
<evidence type="ECO:0000313" key="4">
    <source>
        <dbReference type="Proteomes" id="UP000540656"/>
    </source>
</evidence>
<name>A0A7Y9S229_9ACTN</name>
<keyword evidence="2" id="KW-0732">Signal</keyword>
<feature type="compositionally biased region" description="Low complexity" evidence="1">
    <location>
        <begin position="67"/>
        <end position="81"/>
    </location>
</feature>